<dbReference type="OrthoDB" id="6512734at2759"/>
<feature type="transmembrane region" description="Helical" evidence="4">
    <location>
        <begin position="238"/>
        <end position="258"/>
    </location>
</feature>
<sequence>FLIGMSSGAIDVLGISQIFKLWEDEGGPYIQALAVAYNVAGICSPLMFEPFLSPTKEKYINVTHTKNECLTLLGEMYNTTLDVPECLVQSNTNGSRIWIPLSLIGIISIISGFLVLSIPIYIFLKSTKINNTKSETNGEITTNNSKSLTKKREKQIDVKVKESHWKRFSFYLLTLCSIVLCTCCAIQDTVMQFWFTFAVNCDLKLTKSQTAFMLSAMTTSYSLSSLIGVYVTTKVKPFTILISLLIMIAMGNIIHLFFANTSLAMLWIGGLIEFAGFGGFFATVINYMQSKVGLTTRMCSVLVLSSYLASGIGYTAFIGYYVEARPMILIYSNIGCTAIVASLMFAMNKLDTINKRINEEFEIESSLKKTAN</sequence>
<evidence type="ECO:0000313" key="5">
    <source>
        <dbReference type="EMBL" id="RWS21913.1"/>
    </source>
</evidence>
<dbReference type="Proteomes" id="UP000288716">
    <property type="component" value="Unassembled WGS sequence"/>
</dbReference>
<keyword evidence="5" id="KW-0813">Transport</keyword>
<name>A0A443S351_9ACAR</name>
<accession>A0A443S351</accession>
<dbReference type="VEuPathDB" id="VectorBase:LDEU010127"/>
<feature type="transmembrane region" description="Helical" evidence="4">
    <location>
        <begin position="299"/>
        <end position="322"/>
    </location>
</feature>
<dbReference type="InterPro" id="IPR036259">
    <property type="entry name" value="MFS_trans_sf"/>
</dbReference>
<feature type="transmembrane region" description="Helical" evidence="4">
    <location>
        <begin position="210"/>
        <end position="231"/>
    </location>
</feature>
<evidence type="ECO:0000256" key="4">
    <source>
        <dbReference type="SAM" id="Phobius"/>
    </source>
</evidence>
<organism evidence="5 6">
    <name type="scientific">Leptotrombidium deliense</name>
    <dbReference type="NCBI Taxonomy" id="299467"/>
    <lineage>
        <taxon>Eukaryota</taxon>
        <taxon>Metazoa</taxon>
        <taxon>Ecdysozoa</taxon>
        <taxon>Arthropoda</taxon>
        <taxon>Chelicerata</taxon>
        <taxon>Arachnida</taxon>
        <taxon>Acari</taxon>
        <taxon>Acariformes</taxon>
        <taxon>Trombidiformes</taxon>
        <taxon>Prostigmata</taxon>
        <taxon>Anystina</taxon>
        <taxon>Parasitengona</taxon>
        <taxon>Trombiculoidea</taxon>
        <taxon>Trombiculidae</taxon>
        <taxon>Leptotrombidium</taxon>
    </lineage>
</organism>
<evidence type="ECO:0000256" key="3">
    <source>
        <dbReference type="ARBA" id="ARBA00023136"/>
    </source>
</evidence>
<evidence type="ECO:0000313" key="6">
    <source>
        <dbReference type="Proteomes" id="UP000288716"/>
    </source>
</evidence>
<feature type="transmembrane region" description="Helical" evidence="4">
    <location>
        <begin position="264"/>
        <end position="287"/>
    </location>
</feature>
<evidence type="ECO:0000256" key="1">
    <source>
        <dbReference type="ARBA" id="ARBA00022692"/>
    </source>
</evidence>
<dbReference type="STRING" id="299467.A0A443S351"/>
<dbReference type="EMBL" id="NCKV01010368">
    <property type="protein sequence ID" value="RWS21913.1"/>
    <property type="molecule type" value="Genomic_DNA"/>
</dbReference>
<feature type="non-terminal residue" evidence="5">
    <location>
        <position position="1"/>
    </location>
</feature>
<gene>
    <name evidence="5" type="ORF">B4U80_11745</name>
</gene>
<protein>
    <submittedName>
        <fullName evidence="5">Sodium-dependent glucose transporter 1-like protein</fullName>
    </submittedName>
</protein>
<keyword evidence="1 4" id="KW-0812">Transmembrane</keyword>
<proteinExistence type="predicted"/>
<keyword evidence="2 4" id="KW-1133">Transmembrane helix</keyword>
<evidence type="ECO:0000256" key="2">
    <source>
        <dbReference type="ARBA" id="ARBA00022989"/>
    </source>
</evidence>
<feature type="transmembrane region" description="Helical" evidence="4">
    <location>
        <begin position="328"/>
        <end position="347"/>
    </location>
</feature>
<dbReference type="AlphaFoldDB" id="A0A443S351"/>
<feature type="transmembrane region" description="Helical" evidence="4">
    <location>
        <begin position="168"/>
        <end position="190"/>
    </location>
</feature>
<keyword evidence="5" id="KW-0762">Sugar transport</keyword>
<reference evidence="5 6" key="1">
    <citation type="journal article" date="2018" name="Gigascience">
        <title>Genomes of trombidid mites reveal novel predicted allergens and laterally-transferred genes associated with secondary metabolism.</title>
        <authorList>
            <person name="Dong X."/>
            <person name="Chaisiri K."/>
            <person name="Xia D."/>
            <person name="Armstrong S.D."/>
            <person name="Fang Y."/>
            <person name="Donnelly M.J."/>
            <person name="Kadowaki T."/>
            <person name="McGarry J.W."/>
            <person name="Darby A.C."/>
            <person name="Makepeace B.L."/>
        </authorList>
    </citation>
    <scope>NUCLEOTIDE SEQUENCE [LARGE SCALE GENOMIC DNA]</scope>
    <source>
        <strain evidence="5">UoL-UT</strain>
    </source>
</reference>
<keyword evidence="3 4" id="KW-0472">Membrane</keyword>
<dbReference type="SUPFAM" id="SSF103473">
    <property type="entry name" value="MFS general substrate transporter"/>
    <property type="match status" value="1"/>
</dbReference>
<comment type="caution">
    <text evidence="5">The sequence shown here is derived from an EMBL/GenBank/DDBJ whole genome shotgun (WGS) entry which is preliminary data.</text>
</comment>
<feature type="transmembrane region" description="Helical" evidence="4">
    <location>
        <begin position="97"/>
        <end position="124"/>
    </location>
</feature>
<dbReference type="Gene3D" id="1.20.1250.20">
    <property type="entry name" value="MFS general substrate transporter like domains"/>
    <property type="match status" value="1"/>
</dbReference>
<keyword evidence="6" id="KW-1185">Reference proteome</keyword>
<dbReference type="PANTHER" id="PTHR23121">
    <property type="entry name" value="SODIUM-DEPENDENT GLUCOSE TRANSPORTER 1"/>
    <property type="match status" value="1"/>
</dbReference>
<dbReference type="PANTHER" id="PTHR23121:SF10">
    <property type="entry name" value="MAJOR FACILITATOR SUPERFAMILY DOMAIN-CONTAINING PROTEIN 4A"/>
    <property type="match status" value="1"/>
</dbReference>